<proteinExistence type="predicted"/>
<feature type="coiled-coil region" evidence="1">
    <location>
        <begin position="32"/>
        <end position="59"/>
    </location>
</feature>
<dbReference type="EMBL" id="KT070867">
    <property type="protein sequence ID" value="AKQ08513.1"/>
    <property type="molecule type" value="Genomic_DNA"/>
</dbReference>
<evidence type="ECO:0000313" key="3">
    <source>
        <dbReference type="Proteomes" id="UP000223102"/>
    </source>
</evidence>
<gene>
    <name evidence="2" type="ORF">PBC2_198</name>
</gene>
<name>A0A218KC96_9CAUD</name>
<organism evidence="2 3">
    <name type="scientific">Bacillus phage PBC2</name>
    <dbReference type="NCBI Taxonomy" id="1675029"/>
    <lineage>
        <taxon>Viruses</taxon>
        <taxon>Duplodnaviria</taxon>
        <taxon>Heunggongvirae</taxon>
        <taxon>Uroviricota</taxon>
        <taxon>Caudoviricetes</taxon>
        <taxon>Andregratiavirinae</taxon>
        <taxon>Haetaevirus</taxon>
        <taxon>Haetaevirus PBC2</taxon>
    </lineage>
</organism>
<accession>A0A218KC96</accession>
<keyword evidence="1" id="KW-0175">Coiled coil</keyword>
<sequence length="71" mass="8304">MEFNITGEDLINGYTEHISELTKENVFNKAQLNHAIARIKELEGQLLEMQQRLDFANDELSQYRPEPVIQE</sequence>
<protein>
    <submittedName>
        <fullName evidence="2">Uncharacterized protein</fullName>
    </submittedName>
</protein>
<evidence type="ECO:0000256" key="1">
    <source>
        <dbReference type="SAM" id="Coils"/>
    </source>
</evidence>
<dbReference type="Proteomes" id="UP000223102">
    <property type="component" value="Segment"/>
</dbReference>
<reference evidence="2 3" key="1">
    <citation type="submission" date="2015-06" db="EMBL/GenBank/DDBJ databases">
        <title>Complete genome sequence of Bacillus cereus phage PBC2.</title>
        <authorList>
            <person name="Kong M."/>
            <person name="Ryu S."/>
        </authorList>
    </citation>
    <scope>NUCLEOTIDE SEQUENCE [LARGE SCALE GENOMIC DNA]</scope>
</reference>
<keyword evidence="3" id="KW-1185">Reference proteome</keyword>
<evidence type="ECO:0000313" key="2">
    <source>
        <dbReference type="EMBL" id="AKQ08513.1"/>
    </source>
</evidence>